<dbReference type="RefSeq" id="XP_006570244.1">
    <property type="nucleotide sequence ID" value="XM_006570181.3"/>
</dbReference>
<keyword evidence="8" id="KW-0677">Repeat</keyword>
<feature type="region of interest" description="Disordered" evidence="14">
    <location>
        <begin position="464"/>
        <end position="542"/>
    </location>
</feature>
<accession>A0A7M7LPR9</accession>
<sequence length="793" mass="90503">MMIFKALDFGLDEQEERPLSPDLEALITLMTSADQEIEEEMEERPQETDDEGIERDSSIADIDEFLSQKSNDIYKEKSIYSLKNVMQLCTRHMQTSIESAEVHYKAVIRAFVAEALELSQFLDTIEADKLQASQKEVVNSDNNKQISMSVQNLDTLDFIDWTDIRIWRAIQARFWVQVIQELRKGVKLKKVEANLGSKSTTRGRGKGAEFELTPYEILMDDIRKRRYHLRKTPSPTPNLKKDAHAVILEFIRSRPPLKKASERQLPPLQKEWTLRELLMESIKKPPNLRSSRNRYIPKIERTSPQNDYIQNAADIKDNGSPTIPKPPRRELDSSNSTTSRRKVIPVDFDLKLDAEEDDDEDYNDEFTVTRFEEEDEGSNYWQLKEDYTFADRTNIRSRYKDHRFDDEADSANPWRRTGGLRLTRNEYHRFCDTQLESYDLATQCPSRRASARKHAAKRTIALTALTGTTSLPHSRPQSRQYTGPTELLLNQSPSPNISVNPSPSVSPQPRTRQPRRSQTIAEDTKDSEDQNEDCQDDKRQKPTLGDMFLDERLSLTLEEIVHIRSVLTKAELESLPVEGRVKEDVEKRRVCFLCLKTRFGLLGPWGQRCRLCERTVCVKCYSKMRIPTEHFAHVPVVLLSPGLLLSPSSSEPDTSKSSWLRSNGAAGSAPASPASRRKDSSLKSVTPSSTPTTTPVLILTPTSTPPSHARRETEIQDKRLPANVPSPKAFSSFTSQNSEQRLAAERLRGVSMVVCHDCRIMVIQIIKSSRTTRATIRNNVISRLTLNLSPAYV</sequence>
<dbReference type="GO" id="GO:0051295">
    <property type="term" value="P:establishment of meiotic spindle localization"/>
    <property type="evidence" value="ECO:0007669"/>
    <property type="project" value="TreeGrafter"/>
</dbReference>
<evidence type="ECO:0000256" key="14">
    <source>
        <dbReference type="SAM" id="MobiDB-lite"/>
    </source>
</evidence>
<dbReference type="EnsemblMetazoa" id="XM_006570181">
    <property type="protein sequence ID" value="XP_006570244"/>
    <property type="gene ID" value="LOC727246"/>
</dbReference>
<evidence type="ECO:0000256" key="4">
    <source>
        <dbReference type="ARBA" id="ARBA00010956"/>
    </source>
</evidence>
<keyword evidence="6" id="KW-1003">Cell membrane</keyword>
<keyword evidence="17" id="KW-1185">Reference proteome</keyword>
<dbReference type="GO" id="GO:0005938">
    <property type="term" value="C:cell cortex"/>
    <property type="evidence" value="ECO:0007669"/>
    <property type="project" value="TreeGrafter"/>
</dbReference>
<evidence type="ECO:0000256" key="10">
    <source>
        <dbReference type="ARBA" id="ARBA00023136"/>
    </source>
</evidence>
<keyword evidence="12" id="KW-0206">Cytoskeleton</keyword>
<comment type="similarity">
    <text evidence="4">Belongs to the spire family.</text>
</comment>
<dbReference type="CDD" id="cd15748">
    <property type="entry name" value="FYVE_SPIR"/>
    <property type="match status" value="1"/>
</dbReference>
<dbReference type="PANTHER" id="PTHR21345:SF3">
    <property type="entry name" value="PROTEIN SPIRE"/>
    <property type="match status" value="1"/>
</dbReference>
<feature type="compositionally biased region" description="Polar residues" evidence="14">
    <location>
        <begin position="465"/>
        <end position="483"/>
    </location>
</feature>
<dbReference type="GO" id="GO:0003779">
    <property type="term" value="F:actin binding"/>
    <property type="evidence" value="ECO:0007669"/>
    <property type="project" value="UniProtKB-KW"/>
</dbReference>
<dbReference type="CTD" id="45931"/>
<evidence type="ECO:0000256" key="11">
    <source>
        <dbReference type="ARBA" id="ARBA00023203"/>
    </source>
</evidence>
<dbReference type="GO" id="GO:0048193">
    <property type="term" value="P:Golgi vesicle transport"/>
    <property type="evidence" value="ECO:0007669"/>
    <property type="project" value="TreeGrafter"/>
</dbReference>
<dbReference type="GO" id="GO:0036089">
    <property type="term" value="P:cleavage furrow formation"/>
    <property type="evidence" value="ECO:0007669"/>
    <property type="project" value="TreeGrafter"/>
</dbReference>
<dbReference type="OrthoDB" id="10043757at2759"/>
<evidence type="ECO:0000256" key="7">
    <source>
        <dbReference type="ARBA" id="ARBA00022490"/>
    </source>
</evidence>
<dbReference type="PANTHER" id="PTHR21345">
    <property type="entry name" value="SPIRE"/>
    <property type="match status" value="1"/>
</dbReference>
<dbReference type="InterPro" id="IPR011019">
    <property type="entry name" value="KIND_dom"/>
</dbReference>
<dbReference type="GO" id="GO:0030041">
    <property type="term" value="P:actin filament polymerization"/>
    <property type="evidence" value="ECO:0007669"/>
    <property type="project" value="TreeGrafter"/>
</dbReference>
<evidence type="ECO:0000256" key="12">
    <source>
        <dbReference type="ARBA" id="ARBA00023212"/>
    </source>
</evidence>
<dbReference type="InterPro" id="IPR029901">
    <property type="entry name" value="Spire"/>
</dbReference>
<dbReference type="Proteomes" id="UP000005203">
    <property type="component" value="Linkage group LG5"/>
</dbReference>
<feature type="region of interest" description="Disordered" evidence="14">
    <location>
        <begin position="299"/>
        <end position="340"/>
    </location>
</feature>
<evidence type="ECO:0000256" key="1">
    <source>
        <dbReference type="ARBA" id="ARBA00004180"/>
    </source>
</evidence>
<dbReference type="Gene3D" id="1.10.510.10">
    <property type="entry name" value="Transferase(Phosphotransferase) domain 1"/>
    <property type="match status" value="1"/>
</dbReference>
<evidence type="ECO:0000256" key="6">
    <source>
        <dbReference type="ARBA" id="ARBA00022475"/>
    </source>
</evidence>
<evidence type="ECO:0000256" key="9">
    <source>
        <dbReference type="ARBA" id="ARBA00022927"/>
    </source>
</evidence>
<keyword evidence="10" id="KW-0472">Membrane</keyword>
<accession>A0A8B6Z7Y1</accession>
<feature type="compositionally biased region" description="Low complexity" evidence="14">
    <location>
        <begin position="682"/>
        <end position="707"/>
    </location>
</feature>
<gene>
    <name evidence="18" type="primary">LOC727246</name>
</gene>
<feature type="region of interest" description="Disordered" evidence="14">
    <location>
        <begin position="36"/>
        <end position="58"/>
    </location>
</feature>
<feature type="compositionally biased region" description="Polar residues" evidence="14">
    <location>
        <begin position="651"/>
        <end position="661"/>
    </location>
</feature>
<name>A0A7M7LPR9_APIME</name>
<dbReference type="Gene3D" id="3.30.40.10">
    <property type="entry name" value="Zinc/RING finger domain, C3HC4 (zinc finger)"/>
    <property type="match status" value="1"/>
</dbReference>
<keyword evidence="13" id="KW-0968">Cytoplasmic vesicle</keyword>
<keyword evidence="9" id="KW-0653">Protein transport</keyword>
<dbReference type="PROSITE" id="PS51377">
    <property type="entry name" value="KIND"/>
    <property type="match status" value="1"/>
</dbReference>
<dbReference type="GO" id="GO:0051639">
    <property type="term" value="P:actin filament network formation"/>
    <property type="evidence" value="ECO:0007669"/>
    <property type="project" value="TreeGrafter"/>
</dbReference>
<evidence type="ECO:0000256" key="13">
    <source>
        <dbReference type="ARBA" id="ARBA00023329"/>
    </source>
</evidence>
<dbReference type="SUPFAM" id="SSF57903">
    <property type="entry name" value="FYVE/PHD zinc finger"/>
    <property type="match status" value="1"/>
</dbReference>
<dbReference type="GeneID" id="727246"/>
<dbReference type="Pfam" id="PF16474">
    <property type="entry name" value="KIND"/>
    <property type="match status" value="1"/>
</dbReference>
<comment type="subcellular location">
    <subcellularLocation>
        <location evidence="3">Cell membrane</location>
        <topology evidence="3">Peripheral membrane protein</topology>
        <orientation evidence="3">Cytoplasmic side</orientation>
    </subcellularLocation>
    <subcellularLocation>
        <location evidence="2">Cytoplasm</location>
        <location evidence="2">Cytoskeleton</location>
    </subcellularLocation>
    <subcellularLocation>
        <location evidence="1">Cytoplasmic vesicle membrane</location>
        <topology evidence="1">Peripheral membrane protein</topology>
        <orientation evidence="1">Cytoplasmic side</orientation>
    </subcellularLocation>
</comment>
<dbReference type="GO" id="GO:0040038">
    <property type="term" value="P:polar body extrusion after meiotic divisions"/>
    <property type="evidence" value="ECO:0007669"/>
    <property type="project" value="TreeGrafter"/>
</dbReference>
<feature type="domain" description="KIND" evidence="15">
    <location>
        <begin position="1"/>
        <end position="118"/>
    </location>
</feature>
<organism evidence="16">
    <name type="scientific">Apis mellifera</name>
    <name type="common">Honeybee</name>
    <dbReference type="NCBI Taxonomy" id="7460"/>
    <lineage>
        <taxon>Eukaryota</taxon>
        <taxon>Metazoa</taxon>
        <taxon>Ecdysozoa</taxon>
        <taxon>Arthropoda</taxon>
        <taxon>Hexapoda</taxon>
        <taxon>Insecta</taxon>
        <taxon>Pterygota</taxon>
        <taxon>Neoptera</taxon>
        <taxon>Endopterygota</taxon>
        <taxon>Hymenoptera</taxon>
        <taxon>Apocrita</taxon>
        <taxon>Aculeata</taxon>
        <taxon>Apoidea</taxon>
        <taxon>Anthophila</taxon>
        <taxon>Apidae</taxon>
        <taxon>Apis</taxon>
    </lineage>
</organism>
<dbReference type="GO" id="GO:0008017">
    <property type="term" value="F:microtubule binding"/>
    <property type="evidence" value="ECO:0007669"/>
    <property type="project" value="TreeGrafter"/>
</dbReference>
<reference evidence="16" key="1">
    <citation type="submission" date="2021-01" db="UniProtKB">
        <authorList>
            <consortium name="EnsemblMetazoa"/>
        </authorList>
    </citation>
    <scope>IDENTIFICATION</scope>
    <source>
        <strain evidence="16">DH4</strain>
    </source>
</reference>
<feature type="compositionally biased region" description="Acidic residues" evidence="14">
    <location>
        <begin position="36"/>
        <end position="53"/>
    </location>
</feature>
<dbReference type="AlphaFoldDB" id="A0A7M7LPR9"/>
<dbReference type="CDD" id="cd22068">
    <property type="entry name" value="WH2_DmSpire_r3-like"/>
    <property type="match status" value="1"/>
</dbReference>
<dbReference type="GO" id="GO:0015031">
    <property type="term" value="P:protein transport"/>
    <property type="evidence" value="ECO:0007669"/>
    <property type="project" value="UniProtKB-KW"/>
</dbReference>
<dbReference type="InterPro" id="IPR011011">
    <property type="entry name" value="Znf_FYVE_PHD"/>
</dbReference>
<protein>
    <submittedName>
        <fullName evidence="18">Protein spire isoform X5</fullName>
    </submittedName>
</protein>
<evidence type="ECO:0000259" key="15">
    <source>
        <dbReference type="PROSITE" id="PS51377"/>
    </source>
</evidence>
<evidence type="ECO:0000313" key="17">
    <source>
        <dbReference type="Proteomes" id="UP000005203"/>
    </source>
</evidence>
<evidence type="ECO:0000256" key="2">
    <source>
        <dbReference type="ARBA" id="ARBA00004245"/>
    </source>
</evidence>
<feature type="compositionally biased region" description="Low complexity" evidence="14">
    <location>
        <begin position="490"/>
        <end position="519"/>
    </location>
</feature>
<proteinExistence type="inferred from homology"/>
<dbReference type="GO" id="GO:0005856">
    <property type="term" value="C:cytoskeleton"/>
    <property type="evidence" value="ECO:0007669"/>
    <property type="project" value="UniProtKB-SubCell"/>
</dbReference>
<dbReference type="GO" id="GO:0005886">
    <property type="term" value="C:plasma membrane"/>
    <property type="evidence" value="ECO:0007669"/>
    <property type="project" value="UniProtKB-SubCell"/>
</dbReference>
<dbReference type="GO" id="GO:0045010">
    <property type="term" value="P:actin nucleation"/>
    <property type="evidence" value="ECO:0007669"/>
    <property type="project" value="InterPro"/>
</dbReference>
<feature type="region of interest" description="Disordered" evidence="14">
    <location>
        <begin position="646"/>
        <end position="733"/>
    </location>
</feature>
<evidence type="ECO:0000256" key="3">
    <source>
        <dbReference type="ARBA" id="ARBA00004413"/>
    </source>
</evidence>
<dbReference type="InterPro" id="IPR013083">
    <property type="entry name" value="Znf_RING/FYVE/PHD"/>
</dbReference>
<evidence type="ECO:0000256" key="5">
    <source>
        <dbReference type="ARBA" id="ARBA00022448"/>
    </source>
</evidence>
<evidence type="ECO:0000256" key="8">
    <source>
        <dbReference type="ARBA" id="ARBA00022737"/>
    </source>
</evidence>
<reference evidence="18" key="2">
    <citation type="submission" date="2025-04" db="UniProtKB">
        <authorList>
            <consortium name="RefSeq"/>
        </authorList>
    </citation>
    <scope>IDENTIFICATION</scope>
    <source>
        <strain evidence="18">DH4</strain>
        <tissue evidence="18">Whole body</tissue>
    </source>
</reference>
<feature type="compositionally biased region" description="Basic and acidic residues" evidence="14">
    <location>
        <begin position="709"/>
        <end position="720"/>
    </location>
</feature>
<evidence type="ECO:0000313" key="16">
    <source>
        <dbReference type="EnsemblMetazoa" id="XP_006570244"/>
    </source>
</evidence>
<keyword evidence="5" id="KW-0813">Transport</keyword>
<keyword evidence="7" id="KW-0963">Cytoplasm</keyword>
<evidence type="ECO:0000313" key="18">
    <source>
        <dbReference type="RefSeq" id="XP_006570244.1"/>
    </source>
</evidence>
<dbReference type="GO" id="GO:0030659">
    <property type="term" value="C:cytoplasmic vesicle membrane"/>
    <property type="evidence" value="ECO:0007669"/>
    <property type="project" value="UniProtKB-SubCell"/>
</dbReference>
<keyword evidence="11" id="KW-0009">Actin-binding</keyword>
<feature type="compositionally biased region" description="Low complexity" evidence="14">
    <location>
        <begin position="664"/>
        <end position="674"/>
    </location>
</feature>